<dbReference type="GeneID" id="19201995"/>
<dbReference type="RefSeq" id="XP_007770034.1">
    <property type="nucleotide sequence ID" value="XM_007771844.1"/>
</dbReference>
<dbReference type="EMBL" id="JH711580">
    <property type="protein sequence ID" value="EIW79658.1"/>
    <property type="molecule type" value="Genomic_DNA"/>
</dbReference>
<feature type="region of interest" description="Disordered" evidence="4">
    <location>
        <begin position="132"/>
        <end position="151"/>
    </location>
</feature>
<feature type="compositionally biased region" description="Basic and acidic residues" evidence="4">
    <location>
        <begin position="9"/>
        <end position="26"/>
    </location>
</feature>
<proteinExistence type="predicted"/>
<feature type="compositionally biased region" description="Basic and acidic residues" evidence="4">
    <location>
        <begin position="912"/>
        <end position="970"/>
    </location>
</feature>
<dbReference type="AlphaFoldDB" id="A0A5M3MKA1"/>
<dbReference type="Gene3D" id="4.10.240.10">
    <property type="entry name" value="Zn(2)-C6 fungal-type DNA-binding domain"/>
    <property type="match status" value="1"/>
</dbReference>
<dbReference type="OrthoDB" id="424974at2759"/>
<dbReference type="InterPro" id="IPR001138">
    <property type="entry name" value="Zn2Cys6_DnaBD"/>
</dbReference>
<dbReference type="InterPro" id="IPR036864">
    <property type="entry name" value="Zn2-C6_fun-type_DNA-bd_sf"/>
</dbReference>
<feature type="compositionally biased region" description="Low complexity" evidence="4">
    <location>
        <begin position="1037"/>
        <end position="1055"/>
    </location>
</feature>
<evidence type="ECO:0000313" key="7">
    <source>
        <dbReference type="EMBL" id="EIW79658.1"/>
    </source>
</evidence>
<evidence type="ECO:0000259" key="5">
    <source>
        <dbReference type="PROSITE" id="PS50048"/>
    </source>
</evidence>
<evidence type="ECO:0000256" key="1">
    <source>
        <dbReference type="ARBA" id="ARBA00004123"/>
    </source>
</evidence>
<dbReference type="PROSITE" id="PS50048">
    <property type="entry name" value="ZN2_CY6_FUNGAL_2"/>
    <property type="match status" value="1"/>
</dbReference>
<reference evidence="8" key="1">
    <citation type="journal article" date="2012" name="Science">
        <title>The Paleozoic origin of enzymatic lignin decomposition reconstructed from 31 fungal genomes.</title>
        <authorList>
            <person name="Floudas D."/>
            <person name="Binder M."/>
            <person name="Riley R."/>
            <person name="Barry K."/>
            <person name="Blanchette R.A."/>
            <person name="Henrissat B."/>
            <person name="Martinez A.T."/>
            <person name="Otillar R."/>
            <person name="Spatafora J.W."/>
            <person name="Yadav J.S."/>
            <person name="Aerts A."/>
            <person name="Benoit I."/>
            <person name="Boyd A."/>
            <person name="Carlson A."/>
            <person name="Copeland A."/>
            <person name="Coutinho P.M."/>
            <person name="de Vries R.P."/>
            <person name="Ferreira P."/>
            <person name="Findley K."/>
            <person name="Foster B."/>
            <person name="Gaskell J."/>
            <person name="Glotzer D."/>
            <person name="Gorecki P."/>
            <person name="Heitman J."/>
            <person name="Hesse C."/>
            <person name="Hori C."/>
            <person name="Igarashi K."/>
            <person name="Jurgens J.A."/>
            <person name="Kallen N."/>
            <person name="Kersten P."/>
            <person name="Kohler A."/>
            <person name="Kuees U."/>
            <person name="Kumar T.K.A."/>
            <person name="Kuo A."/>
            <person name="LaButti K."/>
            <person name="Larrondo L.F."/>
            <person name="Lindquist E."/>
            <person name="Ling A."/>
            <person name="Lombard V."/>
            <person name="Lucas S."/>
            <person name="Lundell T."/>
            <person name="Martin R."/>
            <person name="McLaughlin D.J."/>
            <person name="Morgenstern I."/>
            <person name="Morin E."/>
            <person name="Murat C."/>
            <person name="Nagy L.G."/>
            <person name="Nolan M."/>
            <person name="Ohm R.A."/>
            <person name="Patyshakuliyeva A."/>
            <person name="Rokas A."/>
            <person name="Ruiz-Duenas F.J."/>
            <person name="Sabat G."/>
            <person name="Salamov A."/>
            <person name="Samejima M."/>
            <person name="Schmutz J."/>
            <person name="Slot J.C."/>
            <person name="St John F."/>
            <person name="Stenlid J."/>
            <person name="Sun H."/>
            <person name="Sun S."/>
            <person name="Syed K."/>
            <person name="Tsang A."/>
            <person name="Wiebenga A."/>
            <person name="Young D."/>
            <person name="Pisabarro A."/>
            <person name="Eastwood D.C."/>
            <person name="Martin F."/>
            <person name="Cullen D."/>
            <person name="Grigoriev I.V."/>
            <person name="Hibbett D.S."/>
        </authorList>
    </citation>
    <scope>NUCLEOTIDE SEQUENCE [LARGE SCALE GENOMIC DNA]</scope>
    <source>
        <strain evidence="8">RWD-64-598 SS2</strain>
    </source>
</reference>
<feature type="compositionally biased region" description="Polar residues" evidence="4">
    <location>
        <begin position="287"/>
        <end position="304"/>
    </location>
</feature>
<dbReference type="SMART" id="SM00066">
    <property type="entry name" value="GAL4"/>
    <property type="match status" value="1"/>
</dbReference>
<sequence length="1109" mass="123770">MPQASRKNTKQEDKDAQRALEKESKRNRGAMSCAECRRLKLKCDKTVPCSSCKRRGCSAICPNGSLITGQGTRFVLADTEKLHSKIAEMSDRIRVLEDALSLHEAKHPLLAREFLTIKSVIDLHAAIDASRAAGLSSTPEANEGEEEQEGDQQAYVNAFGTLAIRDDGASTFYGPSAGSESLLAGEVTESTPSPQAEPPQHYAMRPDYLPAGKAISHMSGAFPQAPSAVFDGMDVDELAYETLPPWPRAAQLTDLYLAQAPWFFGAVTRRQLLEELLPAWYPEARKSSSPNPLPGTSTPSSSNGEARGPHELALLFVVFCFGAMTDEALPAAPANEEADKYHVYARAALGLGPVLDGPPSVATVQTLAMLAIYQGMCAGEHSIESTWSTFGLATKLAQSIGLHRDCARWMLTPAEVQKRRALFWELFITDGWQSLATGRLATFYLPYVDCELPADPDSKLDEEGTPVLSFPAWKARFGHRCVAAVIEQSQTAKVPKYSTIVELDRRIRDMPLPKYSEDRPPEGANLSETMEHFMPHNYRHLTLLYVHRCFFAEALSNNPSDPMRSPYAPSFLAGYKSACELLGNLRYAFKRFPAQMARFWVLWTHCFSSSVMLASIITHATGAGTKSKMTSAALTELRRAVDLFEEGAKYGGRAVKFLPILKRLLQKAEQAYSNVAPQATPDIFTPSVPGPKPKDELSIFSGQTHTVNTKAPPIASKIARTSSATLSMTSTSSPTATASSTTQISGDSAPTAGGPAPLTGVPVLPQPPLEGVLAQQARDTVNLHPNLVAQWNGLEGHLNAQLYDAQRDSYDDEDTYMTPATASFPHPLLLPAQPAESSGAPVSEPRYPQYEQKQEQHRTVPQIQVQAPPPIEVPQLQAHEAQMEQGTSPVYSQQANYAYRDAYRPPQQQQEPPRDTKPYRDEHERHQQQQQKQQREEEARQREREQEEWHRQREQQEAYERHAQQQRERQQQYTYQSFAAPKHQPAQQHHHQHQQYPSDRTEYHQTYVAPGTGGPQYDDGAGYQQHQHQQEYDQRYSQHYSVQQQQQPTQEQYWQQQQAYDAQGYAYPPQTSIGYPLQSGEFPAYQHDQHIQERWQSLGHYIGSPQRPT</sequence>
<dbReference type="PROSITE" id="PS00463">
    <property type="entry name" value="ZN2_CY6_FUNGAL_1"/>
    <property type="match status" value="1"/>
</dbReference>
<dbReference type="PROSITE" id="PS51379">
    <property type="entry name" value="4FE4S_FER_2"/>
    <property type="match status" value="1"/>
</dbReference>
<dbReference type="CDD" id="cd00067">
    <property type="entry name" value="GAL4"/>
    <property type="match status" value="1"/>
</dbReference>
<protein>
    <recommendedName>
        <fullName evidence="9">Zn(2)-C6 fungal-type domain-containing protein</fullName>
    </recommendedName>
</protein>
<dbReference type="GO" id="GO:0000981">
    <property type="term" value="F:DNA-binding transcription factor activity, RNA polymerase II-specific"/>
    <property type="evidence" value="ECO:0007669"/>
    <property type="project" value="InterPro"/>
</dbReference>
<dbReference type="Pfam" id="PF04082">
    <property type="entry name" value="Fungal_trans"/>
    <property type="match status" value="1"/>
</dbReference>
<evidence type="ECO:0000259" key="6">
    <source>
        <dbReference type="PROSITE" id="PS51379"/>
    </source>
</evidence>
<feature type="region of interest" description="Disordered" evidence="4">
    <location>
        <begin position="903"/>
        <end position="1055"/>
    </location>
</feature>
<name>A0A5M3MKA1_CONPW</name>
<dbReference type="KEGG" id="cput:CONPUDRAFT_144866"/>
<feature type="region of interest" description="Disordered" evidence="4">
    <location>
        <begin position="182"/>
        <end position="201"/>
    </location>
</feature>
<evidence type="ECO:0000256" key="4">
    <source>
        <dbReference type="SAM" id="MobiDB-lite"/>
    </source>
</evidence>
<comment type="caution">
    <text evidence="7">The sequence shown here is derived from an EMBL/GenBank/DDBJ whole genome shotgun (WGS) entry which is preliminary data.</text>
</comment>
<feature type="region of interest" description="Disordered" evidence="4">
    <location>
        <begin position="722"/>
        <end position="762"/>
    </location>
</feature>
<feature type="domain" description="4Fe-4S ferredoxin-type" evidence="6">
    <location>
        <begin position="39"/>
        <end position="71"/>
    </location>
</feature>
<feature type="region of interest" description="Disordered" evidence="4">
    <location>
        <begin position="284"/>
        <end position="306"/>
    </location>
</feature>
<feature type="region of interest" description="Disordered" evidence="4">
    <location>
        <begin position="820"/>
        <end position="861"/>
    </location>
</feature>
<evidence type="ECO:0000256" key="2">
    <source>
        <dbReference type="ARBA" id="ARBA00022723"/>
    </source>
</evidence>
<dbReference type="PANTHER" id="PTHR31001:SF56">
    <property type="entry name" value="ZN(2)-C6 FUNGAL-TYPE DOMAIN-CONTAINING PROTEIN"/>
    <property type="match status" value="1"/>
</dbReference>
<dbReference type="InterPro" id="IPR007219">
    <property type="entry name" value="XnlR_reg_dom"/>
</dbReference>
<evidence type="ECO:0000313" key="8">
    <source>
        <dbReference type="Proteomes" id="UP000053558"/>
    </source>
</evidence>
<dbReference type="SMART" id="SM00906">
    <property type="entry name" value="Fungal_trans"/>
    <property type="match status" value="1"/>
</dbReference>
<feature type="compositionally biased region" description="Low complexity" evidence="4">
    <location>
        <begin position="722"/>
        <end position="742"/>
    </location>
</feature>
<keyword evidence="2" id="KW-0479">Metal-binding</keyword>
<evidence type="ECO:0000256" key="3">
    <source>
        <dbReference type="ARBA" id="ARBA00023242"/>
    </source>
</evidence>
<dbReference type="Proteomes" id="UP000053558">
    <property type="component" value="Unassembled WGS sequence"/>
</dbReference>
<dbReference type="InterPro" id="IPR017896">
    <property type="entry name" value="4Fe4S_Fe-S-bd"/>
</dbReference>
<keyword evidence="8" id="KW-1185">Reference proteome</keyword>
<dbReference type="InterPro" id="IPR050613">
    <property type="entry name" value="Sec_Metabolite_Reg"/>
</dbReference>
<keyword evidence="3" id="KW-0539">Nucleus</keyword>
<dbReference type="GO" id="GO:0006351">
    <property type="term" value="P:DNA-templated transcription"/>
    <property type="evidence" value="ECO:0007669"/>
    <property type="project" value="InterPro"/>
</dbReference>
<dbReference type="SUPFAM" id="SSF57701">
    <property type="entry name" value="Zn2/Cys6 DNA-binding domain"/>
    <property type="match status" value="1"/>
</dbReference>
<evidence type="ECO:0008006" key="9">
    <source>
        <dbReference type="Google" id="ProtNLM"/>
    </source>
</evidence>
<dbReference type="PANTHER" id="PTHR31001">
    <property type="entry name" value="UNCHARACTERIZED TRANSCRIPTIONAL REGULATORY PROTEIN"/>
    <property type="match status" value="1"/>
</dbReference>
<feature type="region of interest" description="Disordered" evidence="4">
    <location>
        <begin position="679"/>
        <end position="698"/>
    </location>
</feature>
<accession>A0A5M3MKA1</accession>
<feature type="domain" description="Zn(2)-C6 fungal-type" evidence="5">
    <location>
        <begin position="32"/>
        <end position="61"/>
    </location>
</feature>
<dbReference type="GO" id="GO:0003677">
    <property type="term" value="F:DNA binding"/>
    <property type="evidence" value="ECO:0007669"/>
    <property type="project" value="InterPro"/>
</dbReference>
<gene>
    <name evidence="7" type="ORF">CONPUDRAFT_144866</name>
</gene>
<dbReference type="GO" id="GO:0008270">
    <property type="term" value="F:zinc ion binding"/>
    <property type="evidence" value="ECO:0007669"/>
    <property type="project" value="InterPro"/>
</dbReference>
<dbReference type="CDD" id="cd12148">
    <property type="entry name" value="fungal_TF_MHR"/>
    <property type="match status" value="1"/>
</dbReference>
<dbReference type="OMA" id="FITDGWQ"/>
<dbReference type="GO" id="GO:0005634">
    <property type="term" value="C:nucleus"/>
    <property type="evidence" value="ECO:0007669"/>
    <property type="project" value="UniProtKB-SubCell"/>
</dbReference>
<comment type="subcellular location">
    <subcellularLocation>
        <location evidence="1">Nucleus</location>
    </subcellularLocation>
</comment>
<feature type="region of interest" description="Disordered" evidence="4">
    <location>
        <begin position="1"/>
        <end position="27"/>
    </location>
</feature>
<organism evidence="7 8">
    <name type="scientific">Coniophora puteana (strain RWD-64-598)</name>
    <name type="common">Brown rot fungus</name>
    <dbReference type="NCBI Taxonomy" id="741705"/>
    <lineage>
        <taxon>Eukaryota</taxon>
        <taxon>Fungi</taxon>
        <taxon>Dikarya</taxon>
        <taxon>Basidiomycota</taxon>
        <taxon>Agaricomycotina</taxon>
        <taxon>Agaricomycetes</taxon>
        <taxon>Agaricomycetidae</taxon>
        <taxon>Boletales</taxon>
        <taxon>Coniophorineae</taxon>
        <taxon>Coniophoraceae</taxon>
        <taxon>Coniophora</taxon>
    </lineage>
</organism>